<dbReference type="Gene3D" id="3.40.50.360">
    <property type="match status" value="1"/>
</dbReference>
<dbReference type="GO" id="GO:0016491">
    <property type="term" value="F:oxidoreductase activity"/>
    <property type="evidence" value="ECO:0007669"/>
    <property type="project" value="InterPro"/>
</dbReference>
<sequence>MKILAFGGSNAKDSINKTLAGFAAKQFTGAEVEVLDLNDFEMPLFSTDREKHEGIPTVALRFAEKVDAADLLIISLAEHNSTYTVAFKNVFDWISRIKDRKHFGEKPVFLLATAPGPGGGKNVVAAFEARAPFSGANILQSFTLPKFKESFDAEQGIVNAEKKAEFEEKLSVVKNFFG</sequence>
<evidence type="ECO:0000313" key="2">
    <source>
        <dbReference type="EMBL" id="KFC19055.1"/>
    </source>
</evidence>
<dbReference type="InterPro" id="IPR050712">
    <property type="entry name" value="NAD(P)H-dep_reductase"/>
</dbReference>
<dbReference type="PANTHER" id="PTHR30543:SF21">
    <property type="entry name" value="NAD(P)H-DEPENDENT FMN REDUCTASE LOT6"/>
    <property type="match status" value="1"/>
</dbReference>
<evidence type="ECO:0000313" key="3">
    <source>
        <dbReference type="Proteomes" id="UP000028623"/>
    </source>
</evidence>
<dbReference type="RefSeq" id="WP_034978470.1">
    <property type="nucleotide sequence ID" value="NZ_FOFI01000005.1"/>
</dbReference>
<dbReference type="GO" id="GO:0010181">
    <property type="term" value="F:FMN binding"/>
    <property type="evidence" value="ECO:0007669"/>
    <property type="project" value="TreeGrafter"/>
</dbReference>
<dbReference type="OrthoDB" id="5767802at2"/>
<dbReference type="InterPro" id="IPR029039">
    <property type="entry name" value="Flavoprotein-like_sf"/>
</dbReference>
<organism evidence="2 3">
    <name type="scientific">Epilithonimonas lactis</name>
    <dbReference type="NCBI Taxonomy" id="421072"/>
    <lineage>
        <taxon>Bacteria</taxon>
        <taxon>Pseudomonadati</taxon>
        <taxon>Bacteroidota</taxon>
        <taxon>Flavobacteriia</taxon>
        <taxon>Flavobacteriales</taxon>
        <taxon>Weeksellaceae</taxon>
        <taxon>Chryseobacterium group</taxon>
        <taxon>Epilithonimonas</taxon>
    </lineage>
</organism>
<dbReference type="AlphaFoldDB" id="A0A085B9B0"/>
<protein>
    <submittedName>
        <fullName evidence="2">NADPH-dependent FMN reductase</fullName>
    </submittedName>
</protein>
<gene>
    <name evidence="2" type="ORF">IO89_16195</name>
</gene>
<dbReference type="eggNOG" id="COG0431">
    <property type="taxonomic scope" value="Bacteria"/>
</dbReference>
<keyword evidence="3" id="KW-1185">Reference proteome</keyword>
<proteinExistence type="predicted"/>
<dbReference type="GO" id="GO:0005829">
    <property type="term" value="C:cytosol"/>
    <property type="evidence" value="ECO:0007669"/>
    <property type="project" value="TreeGrafter"/>
</dbReference>
<dbReference type="Pfam" id="PF03358">
    <property type="entry name" value="FMN_red"/>
    <property type="match status" value="1"/>
</dbReference>
<dbReference type="EMBL" id="JPLY01000005">
    <property type="protein sequence ID" value="KFC19055.1"/>
    <property type="molecule type" value="Genomic_DNA"/>
</dbReference>
<evidence type="ECO:0000259" key="1">
    <source>
        <dbReference type="Pfam" id="PF03358"/>
    </source>
</evidence>
<dbReference type="SUPFAM" id="SSF52218">
    <property type="entry name" value="Flavoproteins"/>
    <property type="match status" value="1"/>
</dbReference>
<dbReference type="InterPro" id="IPR005025">
    <property type="entry name" value="FMN_Rdtase-like_dom"/>
</dbReference>
<reference evidence="2 3" key="1">
    <citation type="submission" date="2014-07" db="EMBL/GenBank/DDBJ databases">
        <title>Epilithonimonas lactis LMG 22401 Genome.</title>
        <authorList>
            <person name="Pipes S.E."/>
            <person name="Stropko S.J."/>
        </authorList>
    </citation>
    <scope>NUCLEOTIDE SEQUENCE [LARGE SCALE GENOMIC DNA]</scope>
    <source>
        <strain evidence="2 3">LMG 24401</strain>
    </source>
</reference>
<accession>A0A085B9B0</accession>
<dbReference type="PANTHER" id="PTHR30543">
    <property type="entry name" value="CHROMATE REDUCTASE"/>
    <property type="match status" value="1"/>
</dbReference>
<dbReference type="Proteomes" id="UP000028623">
    <property type="component" value="Unassembled WGS sequence"/>
</dbReference>
<feature type="domain" description="NADPH-dependent FMN reductase-like" evidence="1">
    <location>
        <begin position="1"/>
        <end position="135"/>
    </location>
</feature>
<comment type="caution">
    <text evidence="2">The sequence shown here is derived from an EMBL/GenBank/DDBJ whole genome shotgun (WGS) entry which is preliminary data.</text>
</comment>
<dbReference type="STRING" id="421072.SAMN04488097_3455"/>
<name>A0A085B9B0_9FLAO</name>